<dbReference type="PROSITE" id="PS50005">
    <property type="entry name" value="TPR"/>
    <property type="match status" value="2"/>
</dbReference>
<accession>A0A0D9VWG4</accession>
<dbReference type="Pfam" id="PF12796">
    <property type="entry name" value="Ank_2"/>
    <property type="match status" value="3"/>
</dbReference>
<feature type="repeat" description="ANK" evidence="1">
    <location>
        <begin position="156"/>
        <end position="188"/>
    </location>
</feature>
<keyword evidence="4" id="KW-1185">Reference proteome</keyword>
<dbReference type="HOGENOM" id="CLU_353897_0_0_1"/>
<evidence type="ECO:0000256" key="1">
    <source>
        <dbReference type="PROSITE-ProRule" id="PRU00023"/>
    </source>
</evidence>
<dbReference type="SUPFAM" id="SSF48452">
    <property type="entry name" value="TPR-like"/>
    <property type="match status" value="2"/>
</dbReference>
<dbReference type="SMART" id="SM00248">
    <property type="entry name" value="ANK"/>
    <property type="match status" value="8"/>
</dbReference>
<dbReference type="InterPro" id="IPR019734">
    <property type="entry name" value="TPR_rpt"/>
</dbReference>
<dbReference type="Gene3D" id="1.25.40.20">
    <property type="entry name" value="Ankyrin repeat-containing domain"/>
    <property type="match status" value="2"/>
</dbReference>
<dbReference type="Gramene" id="LPERR03G21770.1">
    <property type="protein sequence ID" value="LPERR03G21770.1"/>
    <property type="gene ID" value="LPERR03G21770"/>
</dbReference>
<keyword evidence="2" id="KW-0802">TPR repeat</keyword>
<dbReference type="PROSITE" id="PS50297">
    <property type="entry name" value="ANK_REP_REGION"/>
    <property type="match status" value="7"/>
</dbReference>
<feature type="repeat" description="ANK" evidence="1">
    <location>
        <begin position="188"/>
        <end position="220"/>
    </location>
</feature>
<dbReference type="Gene3D" id="1.25.40.10">
    <property type="entry name" value="Tetratricopeptide repeat domain"/>
    <property type="match status" value="2"/>
</dbReference>
<feature type="repeat" description="ANK" evidence="1">
    <location>
        <begin position="482"/>
        <end position="509"/>
    </location>
</feature>
<dbReference type="SUPFAM" id="SSF48403">
    <property type="entry name" value="Ankyrin repeat"/>
    <property type="match status" value="2"/>
</dbReference>
<feature type="repeat" description="ANK" evidence="1">
    <location>
        <begin position="442"/>
        <end position="474"/>
    </location>
</feature>
<dbReference type="SMART" id="SM00028">
    <property type="entry name" value="TPR"/>
    <property type="match status" value="4"/>
</dbReference>
<evidence type="ECO:0000313" key="3">
    <source>
        <dbReference type="EnsemblPlants" id="LPERR03G21770.1"/>
    </source>
</evidence>
<dbReference type="Proteomes" id="UP000032180">
    <property type="component" value="Chromosome 3"/>
</dbReference>
<protein>
    <submittedName>
        <fullName evidence="3">Uncharacterized protein</fullName>
    </submittedName>
</protein>
<dbReference type="InterPro" id="IPR036770">
    <property type="entry name" value="Ankyrin_rpt-contain_sf"/>
</dbReference>
<dbReference type="STRING" id="77586.A0A0D9VWG4"/>
<feature type="repeat" description="TPR" evidence="2">
    <location>
        <begin position="535"/>
        <end position="568"/>
    </location>
</feature>
<dbReference type="InterPro" id="IPR002110">
    <property type="entry name" value="Ankyrin_rpt"/>
</dbReference>
<dbReference type="eggNOG" id="KOG0504">
    <property type="taxonomic scope" value="Eukaryota"/>
</dbReference>
<evidence type="ECO:0000313" key="4">
    <source>
        <dbReference type="Proteomes" id="UP000032180"/>
    </source>
</evidence>
<sequence length="638" mass="69377">MRRTPQFKLIQAAFHGDLRALSVCLFCCGQAKVLDMGRGRLRKAVEEVRVEGVLGEEGVGVLQLAASQGHMEICKYLVDTLQVDVDDADDKGKTSLFNAVTSGHRGIAEYLLDRGANPDQAMRCGLSPLHVAAGLGDCESVKLLLAKGAYVDPISTFGTPLHLAAKEGKDGTMKILLDHNADCNKMVNGMTPFLLATKAASAKCTELLVEAGADGTLSDVFLNCMSTAFMDDGDSVSSDSELEEAGANHHVPVNDNPMDRRKIMEFKSLGLEAVEKKDYLSAAGFYSKAMDLDPDDATLLSNRSLCWLYMGDGGKALLDAHECRKKWLDWSKACYRQGTTLMLPKDYASACEPLLDGFKLDPGNIEIENALSFGVLEDIPEHLLDKGRGCLRDSVMAARIGRSAGCLEGTGPLHVAASHGSMEVCRFLVERLKVDVNDIDMEGCSPLVAAIHGKHANSVKYLLDHGANQDKANHAGYNKMVYGVTPIFVAINHASEKCVQLLIEAGVDVKRDYVRSALADAEKSDSGVPANKKSAIELKTLGSMAFKRKNYHHAAGYYSKAMNLDPDDATLFSNRSLCWLRLGRGGNALLDAHECCKRRPDWPMAYFRLAQHCCHGRTMGVQGKYSLMDSSWSQGTLK</sequence>
<proteinExistence type="predicted"/>
<dbReference type="EnsemblPlants" id="LPERR03G21770.1">
    <property type="protein sequence ID" value="LPERR03G21770.1"/>
    <property type="gene ID" value="LPERR03G21770"/>
</dbReference>
<feature type="repeat" description="TPR" evidence="2">
    <location>
        <begin position="263"/>
        <end position="296"/>
    </location>
</feature>
<dbReference type="AlphaFoldDB" id="A0A0D9VWG4"/>
<feature type="repeat" description="ANK" evidence="1">
    <location>
        <begin position="408"/>
        <end position="431"/>
    </location>
</feature>
<evidence type="ECO:0000256" key="2">
    <source>
        <dbReference type="PROSITE-ProRule" id="PRU00339"/>
    </source>
</evidence>
<keyword evidence="1" id="KW-0040">ANK repeat</keyword>
<dbReference type="InterPro" id="IPR011990">
    <property type="entry name" value="TPR-like_helical_dom_sf"/>
</dbReference>
<dbReference type="InterPro" id="IPR051616">
    <property type="entry name" value="Cul2-RING_E3_ligase_SR"/>
</dbReference>
<dbReference type="PRINTS" id="PR01415">
    <property type="entry name" value="ANKYRIN"/>
</dbReference>
<name>A0A0D9VWG4_9ORYZ</name>
<reference evidence="3" key="3">
    <citation type="submission" date="2015-04" db="UniProtKB">
        <authorList>
            <consortium name="EnsemblPlants"/>
        </authorList>
    </citation>
    <scope>IDENTIFICATION</scope>
</reference>
<feature type="repeat" description="ANK" evidence="1">
    <location>
        <begin position="124"/>
        <end position="156"/>
    </location>
</feature>
<feature type="repeat" description="ANK" evidence="1">
    <location>
        <begin position="91"/>
        <end position="123"/>
    </location>
</feature>
<dbReference type="eggNOG" id="KOG0548">
    <property type="taxonomic scope" value="Eukaryota"/>
</dbReference>
<reference evidence="4" key="2">
    <citation type="submission" date="2013-12" db="EMBL/GenBank/DDBJ databases">
        <authorList>
            <person name="Yu Y."/>
            <person name="Lee S."/>
            <person name="de Baynast K."/>
            <person name="Wissotski M."/>
            <person name="Liu L."/>
            <person name="Talag J."/>
            <person name="Goicoechea J."/>
            <person name="Angelova A."/>
            <person name="Jetty R."/>
            <person name="Kudrna D."/>
            <person name="Golser W."/>
            <person name="Rivera L."/>
            <person name="Zhang J."/>
            <person name="Wing R."/>
        </authorList>
    </citation>
    <scope>NUCLEOTIDE SEQUENCE</scope>
</reference>
<dbReference type="PANTHER" id="PTHR46224">
    <property type="entry name" value="ANKYRIN REPEAT FAMILY PROTEIN"/>
    <property type="match status" value="1"/>
</dbReference>
<dbReference type="PROSITE" id="PS50088">
    <property type="entry name" value="ANK_REPEAT"/>
    <property type="match status" value="7"/>
</dbReference>
<reference evidence="3 4" key="1">
    <citation type="submission" date="2012-08" db="EMBL/GenBank/DDBJ databases">
        <title>Oryza genome evolution.</title>
        <authorList>
            <person name="Wing R.A."/>
        </authorList>
    </citation>
    <scope>NUCLEOTIDE SEQUENCE</scope>
</reference>
<organism evidence="3 4">
    <name type="scientific">Leersia perrieri</name>
    <dbReference type="NCBI Taxonomy" id="77586"/>
    <lineage>
        <taxon>Eukaryota</taxon>
        <taxon>Viridiplantae</taxon>
        <taxon>Streptophyta</taxon>
        <taxon>Embryophyta</taxon>
        <taxon>Tracheophyta</taxon>
        <taxon>Spermatophyta</taxon>
        <taxon>Magnoliopsida</taxon>
        <taxon>Liliopsida</taxon>
        <taxon>Poales</taxon>
        <taxon>Poaceae</taxon>
        <taxon>BOP clade</taxon>
        <taxon>Oryzoideae</taxon>
        <taxon>Oryzeae</taxon>
        <taxon>Oryzinae</taxon>
        <taxon>Leersia</taxon>
    </lineage>
</organism>
<dbReference type="PANTHER" id="PTHR46224:SF41">
    <property type="entry name" value="OS03G0621400 PROTEIN"/>
    <property type="match status" value="1"/>
</dbReference>